<accession>A0AA38TPV5</accession>
<evidence type="ECO:0000259" key="3">
    <source>
        <dbReference type="Pfam" id="PF03171"/>
    </source>
</evidence>
<keyword evidence="1" id="KW-0479">Metal-binding</keyword>
<dbReference type="InterPro" id="IPR044861">
    <property type="entry name" value="IPNS-like_FE2OG_OXY"/>
</dbReference>
<dbReference type="Pfam" id="PF03171">
    <property type="entry name" value="2OG-FeII_Oxy"/>
    <property type="match status" value="1"/>
</dbReference>
<dbReference type="InterPro" id="IPR027443">
    <property type="entry name" value="IPNS-like_sf"/>
</dbReference>
<keyword evidence="5" id="KW-1185">Reference proteome</keyword>
<dbReference type="SUPFAM" id="SSF51197">
    <property type="entry name" value="Clavaminate synthase-like"/>
    <property type="match status" value="1"/>
</dbReference>
<organism evidence="4 5">
    <name type="scientific">Centaurea solstitialis</name>
    <name type="common">yellow star-thistle</name>
    <dbReference type="NCBI Taxonomy" id="347529"/>
    <lineage>
        <taxon>Eukaryota</taxon>
        <taxon>Viridiplantae</taxon>
        <taxon>Streptophyta</taxon>
        <taxon>Embryophyta</taxon>
        <taxon>Tracheophyta</taxon>
        <taxon>Spermatophyta</taxon>
        <taxon>Magnoliopsida</taxon>
        <taxon>eudicotyledons</taxon>
        <taxon>Gunneridae</taxon>
        <taxon>Pentapetalae</taxon>
        <taxon>asterids</taxon>
        <taxon>campanulids</taxon>
        <taxon>Asterales</taxon>
        <taxon>Asteraceae</taxon>
        <taxon>Carduoideae</taxon>
        <taxon>Cardueae</taxon>
        <taxon>Centaureinae</taxon>
        <taxon>Centaurea</taxon>
    </lineage>
</organism>
<dbReference type="InterPro" id="IPR050295">
    <property type="entry name" value="Plant_2OG-oxidoreductases"/>
</dbReference>
<feature type="domain" description="Isopenicillin N synthase-like Fe(2+) 2OG dioxygenase" evidence="3">
    <location>
        <begin position="2"/>
        <end position="50"/>
    </location>
</feature>
<keyword evidence="2" id="KW-0408">Iron</keyword>
<evidence type="ECO:0000313" key="5">
    <source>
        <dbReference type="Proteomes" id="UP001172457"/>
    </source>
</evidence>
<dbReference type="AlphaFoldDB" id="A0AA38TPV5"/>
<evidence type="ECO:0000313" key="4">
    <source>
        <dbReference type="EMBL" id="KAJ9564868.1"/>
    </source>
</evidence>
<gene>
    <name evidence="4" type="ORF">OSB04_000834</name>
</gene>
<comment type="caution">
    <text evidence="4">The sequence shown here is derived from an EMBL/GenBank/DDBJ whole genome shotgun (WGS) entry which is preliminary data.</text>
</comment>
<evidence type="ECO:0000256" key="2">
    <source>
        <dbReference type="ARBA" id="ARBA00023004"/>
    </source>
</evidence>
<sequence length="99" mass="11028">MPVKPLKDAFIVNIGDILEILTNGIYKSIEHRATVNSENARLSIATFLGPKMDGDLGPAPSLITADTQPRFTRVSVTDFLKNFLSKELKSKTNVEQYYI</sequence>
<name>A0AA38TPV5_9ASTR</name>
<dbReference type="EMBL" id="JARYMX010000001">
    <property type="protein sequence ID" value="KAJ9564868.1"/>
    <property type="molecule type" value="Genomic_DNA"/>
</dbReference>
<dbReference type="GO" id="GO:0046872">
    <property type="term" value="F:metal ion binding"/>
    <property type="evidence" value="ECO:0007669"/>
    <property type="project" value="UniProtKB-KW"/>
</dbReference>
<dbReference type="PANTHER" id="PTHR47991">
    <property type="entry name" value="OXOGLUTARATE/IRON-DEPENDENT DIOXYGENASE"/>
    <property type="match status" value="1"/>
</dbReference>
<protein>
    <recommendedName>
        <fullName evidence="3">Isopenicillin N synthase-like Fe(2+) 2OG dioxygenase domain-containing protein</fullName>
    </recommendedName>
</protein>
<evidence type="ECO:0000256" key="1">
    <source>
        <dbReference type="ARBA" id="ARBA00022723"/>
    </source>
</evidence>
<dbReference type="Proteomes" id="UP001172457">
    <property type="component" value="Chromosome 1"/>
</dbReference>
<dbReference type="Gene3D" id="2.60.120.330">
    <property type="entry name" value="B-lactam Antibiotic, Isopenicillin N Synthase, Chain"/>
    <property type="match status" value="1"/>
</dbReference>
<proteinExistence type="predicted"/>
<reference evidence="4" key="1">
    <citation type="submission" date="2023-03" db="EMBL/GenBank/DDBJ databases">
        <title>Chromosome-scale reference genome and RAD-based genetic map of yellow starthistle (Centaurea solstitialis) reveal putative structural variation and QTLs associated with invader traits.</title>
        <authorList>
            <person name="Reatini B."/>
            <person name="Cang F.A."/>
            <person name="Jiang Q."/>
            <person name="Mckibben M.T.W."/>
            <person name="Barker M.S."/>
            <person name="Rieseberg L.H."/>
            <person name="Dlugosch K.M."/>
        </authorList>
    </citation>
    <scope>NUCLEOTIDE SEQUENCE</scope>
    <source>
        <strain evidence="4">CAN-66</strain>
        <tissue evidence="4">Leaf</tissue>
    </source>
</reference>